<feature type="domain" description="AMP-binding enzyme C-terminal" evidence="2">
    <location>
        <begin position="422"/>
        <end position="490"/>
    </location>
</feature>
<evidence type="ECO:0000259" key="1">
    <source>
        <dbReference type="Pfam" id="PF00501"/>
    </source>
</evidence>
<dbReference type="CDD" id="cd05930">
    <property type="entry name" value="A_NRPS"/>
    <property type="match status" value="1"/>
</dbReference>
<evidence type="ECO:0000259" key="2">
    <source>
        <dbReference type="Pfam" id="PF13193"/>
    </source>
</evidence>
<dbReference type="SUPFAM" id="SSF56801">
    <property type="entry name" value="Acetyl-CoA synthetase-like"/>
    <property type="match status" value="1"/>
</dbReference>
<dbReference type="Gene3D" id="3.40.50.12780">
    <property type="entry name" value="N-terminal domain of ligase-like"/>
    <property type="match status" value="1"/>
</dbReference>
<dbReference type="Proteomes" id="UP000095409">
    <property type="component" value="Unassembled WGS sequence"/>
</dbReference>
<dbReference type="EMBL" id="CYZD01000004">
    <property type="protein sequence ID" value="CUN97230.1"/>
    <property type="molecule type" value="Genomic_DNA"/>
</dbReference>
<dbReference type="InterPro" id="IPR045851">
    <property type="entry name" value="AMP-bd_C_sf"/>
</dbReference>
<dbReference type="PANTHER" id="PTHR45527">
    <property type="entry name" value="NONRIBOSOMAL PEPTIDE SYNTHETASE"/>
    <property type="match status" value="1"/>
</dbReference>
<dbReference type="GO" id="GO:0031177">
    <property type="term" value="F:phosphopantetheine binding"/>
    <property type="evidence" value="ECO:0007669"/>
    <property type="project" value="TreeGrafter"/>
</dbReference>
<dbReference type="Pfam" id="PF13193">
    <property type="entry name" value="AMP-binding_C"/>
    <property type="match status" value="1"/>
</dbReference>
<accession>A0A174BBU9</accession>
<evidence type="ECO:0000313" key="3">
    <source>
        <dbReference type="EMBL" id="CUN97230.1"/>
    </source>
</evidence>
<dbReference type="InterPro" id="IPR000873">
    <property type="entry name" value="AMP-dep_synth/lig_dom"/>
</dbReference>
<dbReference type="GO" id="GO:0043041">
    <property type="term" value="P:amino acid activation for nonribosomal peptide biosynthetic process"/>
    <property type="evidence" value="ECO:0007669"/>
    <property type="project" value="TreeGrafter"/>
</dbReference>
<dbReference type="AlphaFoldDB" id="A0A174BBU9"/>
<sequence>MKNVLEFLEGTVSKYPERYAVEDENICFTWRELQECARKIGSFLCKEGKAGSPVAIVAEKGVFTLAAMLGAAYAGDFYVMIDPSQPDGRMREIFEVLRPELTIVLDEAQQEDIRKIEYNGKIYLLREMLDVPVAQNALDVRRCESSAEDILYGIFTSGSTGKPKCVVVSHRAVIDFITHFIETFGFSSGDKIGNQAPFDFDVSVKDIYTSLATGAELVIIPRHLFSTPSLLLDYICYRKVTVLIWAASALGMLAVLKGLEYKVPTEIKKIFFSGEVMPVKLLRIWQCALPGTEFVNLYGPTEITCNCTYYPVERVYEDGEKLPIGMPFEGRKVFLLDENMQIVTEPEKKGEICVAGESLALGYYRNREETDKHFKIWQAGEKSFRYYRTGDLGYRGADGNLYFAGRKDFQIKHMGHRIELEEIEARIEQVEGVRKCCCILDRRKNRLKAFYLGEADQKPIREHLKKVLPSYMIPHSIQKTEKIPLNKNGKTDRRYFMELEVGT</sequence>
<evidence type="ECO:0000313" key="4">
    <source>
        <dbReference type="Proteomes" id="UP000095409"/>
    </source>
</evidence>
<dbReference type="Pfam" id="PF00501">
    <property type="entry name" value="AMP-binding"/>
    <property type="match status" value="1"/>
</dbReference>
<dbReference type="Gene3D" id="3.30.300.30">
    <property type="match status" value="1"/>
</dbReference>
<dbReference type="NCBIfam" id="TIGR01733">
    <property type="entry name" value="AA-adenyl-dom"/>
    <property type="match status" value="1"/>
</dbReference>
<protein>
    <submittedName>
        <fullName evidence="3">Tyrocidine synthase III</fullName>
    </submittedName>
</protein>
<proteinExistence type="predicted"/>
<gene>
    <name evidence="3" type="primary">tycC</name>
    <name evidence="3" type="ORF">ERS852394_01254</name>
</gene>
<dbReference type="PANTHER" id="PTHR45527:SF1">
    <property type="entry name" value="FATTY ACID SYNTHASE"/>
    <property type="match status" value="1"/>
</dbReference>
<organism evidence="3 4">
    <name type="scientific">Blautia obeum</name>
    <dbReference type="NCBI Taxonomy" id="40520"/>
    <lineage>
        <taxon>Bacteria</taxon>
        <taxon>Bacillati</taxon>
        <taxon>Bacillota</taxon>
        <taxon>Clostridia</taxon>
        <taxon>Lachnospirales</taxon>
        <taxon>Lachnospiraceae</taxon>
        <taxon>Blautia</taxon>
    </lineage>
</organism>
<dbReference type="InterPro" id="IPR010071">
    <property type="entry name" value="AA_adenyl_dom"/>
</dbReference>
<dbReference type="InterPro" id="IPR025110">
    <property type="entry name" value="AMP-bd_C"/>
</dbReference>
<name>A0A174BBU9_9FIRM</name>
<reference evidence="3 4" key="1">
    <citation type="submission" date="2015-09" db="EMBL/GenBank/DDBJ databases">
        <authorList>
            <consortium name="Pathogen Informatics"/>
        </authorList>
    </citation>
    <scope>NUCLEOTIDE SEQUENCE [LARGE SCALE GENOMIC DNA]</scope>
    <source>
        <strain evidence="3 4">2789STDY5608837</strain>
    </source>
</reference>
<dbReference type="InterPro" id="IPR042099">
    <property type="entry name" value="ANL_N_sf"/>
</dbReference>
<dbReference type="GO" id="GO:0005737">
    <property type="term" value="C:cytoplasm"/>
    <property type="evidence" value="ECO:0007669"/>
    <property type="project" value="TreeGrafter"/>
</dbReference>
<feature type="domain" description="AMP-dependent synthetase/ligase" evidence="1">
    <location>
        <begin position="10"/>
        <end position="364"/>
    </location>
</feature>
<dbReference type="RefSeq" id="WP_055065923.1">
    <property type="nucleotide sequence ID" value="NZ_CYZD01000004.1"/>
</dbReference>
<dbReference type="GO" id="GO:0044550">
    <property type="term" value="P:secondary metabolite biosynthetic process"/>
    <property type="evidence" value="ECO:0007669"/>
    <property type="project" value="TreeGrafter"/>
</dbReference>